<comment type="similarity">
    <text evidence="2">Belongs to the TM2 family.</text>
</comment>
<evidence type="ECO:0000256" key="1">
    <source>
        <dbReference type="ARBA" id="ARBA00004141"/>
    </source>
</evidence>
<reference evidence="12" key="1">
    <citation type="submission" date="2010-08" db="EMBL/GenBank/DDBJ databases">
        <authorList>
            <consortium name="Caenorhabditis japonica Sequencing Consortium"/>
            <person name="Wilson R.K."/>
        </authorList>
    </citation>
    <scope>NUCLEOTIDE SEQUENCE [LARGE SCALE GENOMIC DNA]</scope>
    <source>
        <strain evidence="12">DF5081</strain>
    </source>
</reference>
<evidence type="ECO:0000256" key="9">
    <source>
        <dbReference type="SAM" id="SignalP"/>
    </source>
</evidence>
<dbReference type="InterPro" id="IPR007829">
    <property type="entry name" value="TM2"/>
</dbReference>
<evidence type="ECO:0000256" key="8">
    <source>
        <dbReference type="SAM" id="Phobius"/>
    </source>
</evidence>
<dbReference type="EnsemblMetazoa" id="CJA03559.1">
    <property type="protein sequence ID" value="CJA03559.1"/>
    <property type="gene ID" value="WBGene00122763"/>
</dbReference>
<protein>
    <submittedName>
        <fullName evidence="11">TM2 domain-containing protein</fullName>
    </submittedName>
</protein>
<name>A0A8R1DI92_CAEJA</name>
<feature type="signal peptide" evidence="9">
    <location>
        <begin position="1"/>
        <end position="22"/>
    </location>
</feature>
<organism evidence="11 12">
    <name type="scientific">Caenorhabditis japonica</name>
    <dbReference type="NCBI Taxonomy" id="281687"/>
    <lineage>
        <taxon>Eukaryota</taxon>
        <taxon>Metazoa</taxon>
        <taxon>Ecdysozoa</taxon>
        <taxon>Nematoda</taxon>
        <taxon>Chromadorea</taxon>
        <taxon>Rhabditida</taxon>
        <taxon>Rhabditina</taxon>
        <taxon>Rhabditomorpha</taxon>
        <taxon>Rhabditoidea</taxon>
        <taxon>Rhabditidae</taxon>
        <taxon>Peloderinae</taxon>
        <taxon>Caenorhabditis</taxon>
    </lineage>
</organism>
<dbReference type="Pfam" id="PF05154">
    <property type="entry name" value="TM2"/>
    <property type="match status" value="1"/>
</dbReference>
<keyword evidence="12" id="KW-1185">Reference proteome</keyword>
<feature type="transmembrane region" description="Helical" evidence="8">
    <location>
        <begin position="95"/>
        <end position="114"/>
    </location>
</feature>
<evidence type="ECO:0000313" key="12">
    <source>
        <dbReference type="Proteomes" id="UP000005237"/>
    </source>
</evidence>
<keyword evidence="7" id="KW-0325">Glycoprotein</keyword>
<feature type="chain" id="PRO_5035765769" evidence="9">
    <location>
        <begin position="23"/>
        <end position="168"/>
    </location>
</feature>
<dbReference type="Proteomes" id="UP000005237">
    <property type="component" value="Unassembled WGS sequence"/>
</dbReference>
<keyword evidence="4 9" id="KW-0732">Signal</keyword>
<feature type="domain" description="TM2" evidence="10">
    <location>
        <begin position="94"/>
        <end position="140"/>
    </location>
</feature>
<keyword evidence="3 8" id="KW-0812">Transmembrane</keyword>
<keyword evidence="5 8" id="KW-1133">Transmembrane helix</keyword>
<dbReference type="GO" id="GO:0016020">
    <property type="term" value="C:membrane"/>
    <property type="evidence" value="ECO:0007669"/>
    <property type="project" value="UniProtKB-SubCell"/>
</dbReference>
<dbReference type="InterPro" id="IPR050932">
    <property type="entry name" value="TM2D1-3-like"/>
</dbReference>
<evidence type="ECO:0000256" key="7">
    <source>
        <dbReference type="ARBA" id="ARBA00023180"/>
    </source>
</evidence>
<dbReference type="AlphaFoldDB" id="A0A8R1DI92"/>
<evidence type="ECO:0000256" key="6">
    <source>
        <dbReference type="ARBA" id="ARBA00023136"/>
    </source>
</evidence>
<feature type="transmembrane region" description="Helical" evidence="8">
    <location>
        <begin position="126"/>
        <end position="147"/>
    </location>
</feature>
<reference evidence="11" key="2">
    <citation type="submission" date="2022-06" db="UniProtKB">
        <authorList>
            <consortium name="EnsemblMetazoa"/>
        </authorList>
    </citation>
    <scope>IDENTIFICATION</scope>
    <source>
        <strain evidence="11">DF5081</strain>
    </source>
</reference>
<proteinExistence type="inferred from homology"/>
<comment type="subcellular location">
    <subcellularLocation>
        <location evidence="1">Membrane</location>
        <topology evidence="1">Multi-pass membrane protein</topology>
    </subcellularLocation>
</comment>
<evidence type="ECO:0000256" key="3">
    <source>
        <dbReference type="ARBA" id="ARBA00022692"/>
    </source>
</evidence>
<dbReference type="PANTHER" id="PTHR21016">
    <property type="entry name" value="BETA-AMYLOID BINDING PROTEIN-RELATED"/>
    <property type="match status" value="1"/>
</dbReference>
<evidence type="ECO:0000256" key="4">
    <source>
        <dbReference type="ARBA" id="ARBA00022729"/>
    </source>
</evidence>
<evidence type="ECO:0000256" key="5">
    <source>
        <dbReference type="ARBA" id="ARBA00022989"/>
    </source>
</evidence>
<keyword evidence="6 8" id="KW-0472">Membrane</keyword>
<sequence>MGNRAVLLLTLIVLFSRSKSDANQLKCTDLDRNQYKCKNYPADPKTQQSVTCAPDNSILVMCETADYLNCIGKDQFGFFNKTISDGCHYNAHANFSTAVLLSIFLGFFGIDRIYLGYYAIGLIKMFSLGGLFVFWLIDIVLITLQLFGPADGTWYAMPLYGPRIGLLR</sequence>
<dbReference type="PANTHER" id="PTHR21016:SF1">
    <property type="entry name" value="TM2 DOMAIN-CONTAINING PROTEIN 1"/>
    <property type="match status" value="1"/>
</dbReference>
<evidence type="ECO:0000313" key="11">
    <source>
        <dbReference type="EnsemblMetazoa" id="CJA03559.1"/>
    </source>
</evidence>
<evidence type="ECO:0000259" key="10">
    <source>
        <dbReference type="Pfam" id="PF05154"/>
    </source>
</evidence>
<evidence type="ECO:0000256" key="2">
    <source>
        <dbReference type="ARBA" id="ARBA00008284"/>
    </source>
</evidence>
<accession>A0A8R1DI92</accession>